<dbReference type="EMBL" id="AFNU02000004">
    <property type="protein sequence ID" value="ERJ12506.1"/>
    <property type="molecule type" value="Genomic_DNA"/>
</dbReference>
<dbReference type="InParanoid" id="F7PWW7"/>
<proteinExistence type="predicted"/>
<dbReference type="SUPFAM" id="SSF48371">
    <property type="entry name" value="ARM repeat"/>
    <property type="match status" value="1"/>
</dbReference>
<organism evidence="1 2">
    <name type="scientific">Haloplasma contractile SSD-17B</name>
    <dbReference type="NCBI Taxonomy" id="1033810"/>
    <lineage>
        <taxon>Bacteria</taxon>
        <taxon>Bacillati</taxon>
        <taxon>Mycoplasmatota</taxon>
        <taxon>Mollicutes</taxon>
        <taxon>Haloplasmatales</taxon>
        <taxon>Haloplasmataceae</taxon>
        <taxon>Haloplasma</taxon>
    </lineage>
</organism>
<name>F7PWW7_9MOLU</name>
<evidence type="ECO:0000313" key="2">
    <source>
        <dbReference type="Proteomes" id="UP000005707"/>
    </source>
</evidence>
<dbReference type="OrthoDB" id="9884851at2"/>
<dbReference type="RefSeq" id="WP_008824915.1">
    <property type="nucleotide sequence ID" value="NZ_AFNU02000004.1"/>
</dbReference>
<dbReference type="InterPro" id="IPR016024">
    <property type="entry name" value="ARM-type_fold"/>
</dbReference>
<dbReference type="AlphaFoldDB" id="F7PWW7"/>
<dbReference type="STRING" id="1033810.HLPCO_001492"/>
<protein>
    <recommendedName>
        <fullName evidence="3">HEAT repeat domain-containing protein</fullName>
    </recommendedName>
</protein>
<reference evidence="1 2" key="2">
    <citation type="journal article" date="2013" name="PLoS ONE">
        <title>INDIGO - INtegrated Data Warehouse of MIcrobial GenOmes with Examples from the Red Sea Extremophiles.</title>
        <authorList>
            <person name="Alam I."/>
            <person name="Antunes A."/>
            <person name="Kamau A.A."/>
            <person name="Ba Alawi W."/>
            <person name="Kalkatawi M."/>
            <person name="Stingl U."/>
            <person name="Bajic V.B."/>
        </authorList>
    </citation>
    <scope>NUCLEOTIDE SEQUENCE [LARGE SCALE GENOMIC DNA]</scope>
    <source>
        <strain evidence="1 2">SSD-17B</strain>
    </source>
</reference>
<accession>F7PWW7</accession>
<comment type="caution">
    <text evidence="1">The sequence shown here is derived from an EMBL/GenBank/DDBJ whole genome shotgun (WGS) entry which is preliminary data.</text>
</comment>
<keyword evidence="2" id="KW-1185">Reference proteome</keyword>
<dbReference type="InterPro" id="IPR011989">
    <property type="entry name" value="ARM-like"/>
</dbReference>
<dbReference type="Proteomes" id="UP000005707">
    <property type="component" value="Unassembled WGS sequence"/>
</dbReference>
<sequence length="235" mass="27504">MNQRTESINGVKIPCDKSILELEKMLDMEMAYFNVACIALGYKGDEKSLKLLSEVLLDKDWCKRRLAIEALSYHKMAYSLKNELIKLLDDTSKYVVITTLRTIKVHCIKEAYNKVIELTKSLIEEVRKEAVECLCEVGSVDDFQLVIHIYSYDQSNQVKDVAAWFIRQRACENNWKQAVEILSKGKLARHREWALELIDIYWDESVIYIIRDLLNDKDGHVRKKANKIKNNHQYE</sequence>
<gene>
    <name evidence="1" type="ORF">HLPCO_001492</name>
</gene>
<evidence type="ECO:0000313" key="1">
    <source>
        <dbReference type="EMBL" id="ERJ12506.1"/>
    </source>
</evidence>
<reference evidence="1 2" key="1">
    <citation type="journal article" date="2011" name="J. Bacteriol.">
        <title>Genome sequence of Haloplasma contractile, an unusual contractile bacterium from a deep-sea anoxic brine lake.</title>
        <authorList>
            <person name="Antunes A."/>
            <person name="Alam I."/>
            <person name="El Dorry H."/>
            <person name="Siam R."/>
            <person name="Robertson A."/>
            <person name="Bajic V.B."/>
            <person name="Stingl U."/>
        </authorList>
    </citation>
    <scope>NUCLEOTIDE SEQUENCE [LARGE SCALE GENOMIC DNA]</scope>
    <source>
        <strain evidence="1 2">SSD-17B</strain>
    </source>
</reference>
<evidence type="ECO:0008006" key="3">
    <source>
        <dbReference type="Google" id="ProtNLM"/>
    </source>
</evidence>
<dbReference type="Gene3D" id="1.25.10.10">
    <property type="entry name" value="Leucine-rich Repeat Variant"/>
    <property type="match status" value="1"/>
</dbReference>